<dbReference type="VEuPathDB" id="FungiDB:H310_10233"/>
<name>A0A024TR97_9STRA</name>
<dbReference type="OrthoDB" id="168290at2759"/>
<reference evidence="2" key="1">
    <citation type="submission" date="2013-12" db="EMBL/GenBank/DDBJ databases">
        <title>The Genome Sequence of Aphanomyces invadans NJM9701.</title>
        <authorList>
            <consortium name="The Broad Institute Genomics Platform"/>
            <person name="Russ C."/>
            <person name="Tyler B."/>
            <person name="van West P."/>
            <person name="Dieguez-Uribeondo J."/>
            <person name="Young S.K."/>
            <person name="Zeng Q."/>
            <person name="Gargeya S."/>
            <person name="Fitzgerald M."/>
            <person name="Abouelleil A."/>
            <person name="Alvarado L."/>
            <person name="Chapman S.B."/>
            <person name="Gainer-Dewar J."/>
            <person name="Goldberg J."/>
            <person name="Griggs A."/>
            <person name="Gujja S."/>
            <person name="Hansen M."/>
            <person name="Howarth C."/>
            <person name="Imamovic A."/>
            <person name="Ireland A."/>
            <person name="Larimer J."/>
            <person name="McCowan C."/>
            <person name="Murphy C."/>
            <person name="Pearson M."/>
            <person name="Poon T.W."/>
            <person name="Priest M."/>
            <person name="Roberts A."/>
            <person name="Saif S."/>
            <person name="Shea T."/>
            <person name="Sykes S."/>
            <person name="Wortman J."/>
            <person name="Nusbaum C."/>
            <person name="Birren B."/>
        </authorList>
    </citation>
    <scope>NUCLEOTIDE SEQUENCE [LARGE SCALE GENOMIC DNA]</scope>
    <source>
        <strain evidence="2">NJM9701</strain>
    </source>
</reference>
<feature type="compositionally biased region" description="Polar residues" evidence="1">
    <location>
        <begin position="11"/>
        <end position="23"/>
    </location>
</feature>
<gene>
    <name evidence="2" type="ORF">H310_10233</name>
</gene>
<dbReference type="Gene3D" id="1.20.1020.10">
    <property type="entry name" value="TAZ domain"/>
    <property type="match status" value="1"/>
</dbReference>
<proteinExistence type="predicted"/>
<dbReference type="SUPFAM" id="SSF57933">
    <property type="entry name" value="TAZ domain"/>
    <property type="match status" value="1"/>
</dbReference>
<dbReference type="InterPro" id="IPR035898">
    <property type="entry name" value="TAZ_dom_sf"/>
</dbReference>
<evidence type="ECO:0000256" key="1">
    <source>
        <dbReference type="SAM" id="MobiDB-lite"/>
    </source>
</evidence>
<feature type="region of interest" description="Disordered" evidence="1">
    <location>
        <begin position="1"/>
        <end position="80"/>
    </location>
</feature>
<dbReference type="EMBL" id="KI913976">
    <property type="protein sequence ID" value="ETV96513.1"/>
    <property type="molecule type" value="Genomic_DNA"/>
</dbReference>
<evidence type="ECO:0000313" key="2">
    <source>
        <dbReference type="EMBL" id="ETV96514.1"/>
    </source>
</evidence>
<dbReference type="eggNOG" id="ENOG502SC9P">
    <property type="taxonomic scope" value="Eukaryota"/>
</dbReference>
<dbReference type="RefSeq" id="XP_008874776.1">
    <property type="nucleotide sequence ID" value="XM_008876554.1"/>
</dbReference>
<dbReference type="RefSeq" id="XP_008874777.1">
    <property type="nucleotide sequence ID" value="XM_008876555.1"/>
</dbReference>
<dbReference type="EMBL" id="KI913976">
    <property type="protein sequence ID" value="ETV96514.1"/>
    <property type="molecule type" value="Genomic_DNA"/>
</dbReference>
<dbReference type="AlphaFoldDB" id="A0A024TR97"/>
<protein>
    <submittedName>
        <fullName evidence="2">Uncharacterized protein</fullName>
    </submittedName>
</protein>
<feature type="compositionally biased region" description="Basic and acidic residues" evidence="1">
    <location>
        <begin position="40"/>
        <end position="51"/>
    </location>
</feature>
<sequence>MSALGNRRGPSPSTGPQEASSATEDLVVTPCMGLLRPKRFLPDENQQHDDGDAVASPANKKRAVVEGSKSASFPTLPYPSSAAHPQYPATLPRLSLPKINPVVLVLKKRPLDIIQDVPPTNIPQNPPHQQCPQQPSRLSQHEQPQQQAPKLTPPPLQSEKLQSVLRGLVHVAQCPDGCSNKLCQSTSGFVSKVRTHLTSQPASHDRSGCGACKLWKSIVDEHEKDCLDPHCPIPLCKRTLYM</sequence>
<dbReference type="GeneID" id="20087283"/>
<organism evidence="2">
    <name type="scientific">Aphanomyces invadans</name>
    <dbReference type="NCBI Taxonomy" id="157072"/>
    <lineage>
        <taxon>Eukaryota</taxon>
        <taxon>Sar</taxon>
        <taxon>Stramenopiles</taxon>
        <taxon>Oomycota</taxon>
        <taxon>Saprolegniomycetes</taxon>
        <taxon>Saprolegniales</taxon>
        <taxon>Verrucalvaceae</taxon>
        <taxon>Aphanomyces</taxon>
    </lineage>
</organism>
<accession>A0A024TR97</accession>
<feature type="compositionally biased region" description="Polar residues" evidence="1">
    <location>
        <begin position="136"/>
        <end position="149"/>
    </location>
</feature>
<feature type="region of interest" description="Disordered" evidence="1">
    <location>
        <begin position="116"/>
        <end position="156"/>
    </location>
</feature>